<dbReference type="InterPro" id="IPR042618">
    <property type="entry name" value="IQCG"/>
</dbReference>
<dbReference type="Proteomes" id="UP000245119">
    <property type="component" value="Linkage Group LG14"/>
</dbReference>
<evidence type="ECO:0000256" key="10">
    <source>
        <dbReference type="SAM" id="Coils"/>
    </source>
</evidence>
<dbReference type="EMBL" id="PZQS01000014">
    <property type="protein sequence ID" value="PVD18908.1"/>
    <property type="molecule type" value="Genomic_DNA"/>
</dbReference>
<keyword evidence="6" id="KW-0969">Cilium</keyword>
<keyword evidence="7" id="KW-0206">Cytoskeleton</keyword>
<evidence type="ECO:0000256" key="3">
    <source>
        <dbReference type="ARBA" id="ARBA00013738"/>
    </source>
</evidence>
<organism evidence="12 13">
    <name type="scientific">Pomacea canaliculata</name>
    <name type="common">Golden apple snail</name>
    <dbReference type="NCBI Taxonomy" id="400727"/>
    <lineage>
        <taxon>Eukaryota</taxon>
        <taxon>Metazoa</taxon>
        <taxon>Spiralia</taxon>
        <taxon>Lophotrochozoa</taxon>
        <taxon>Mollusca</taxon>
        <taxon>Gastropoda</taxon>
        <taxon>Caenogastropoda</taxon>
        <taxon>Architaenioglossa</taxon>
        <taxon>Ampullarioidea</taxon>
        <taxon>Ampullariidae</taxon>
        <taxon>Pomacea</taxon>
    </lineage>
</organism>
<dbReference type="PROSITE" id="PS50096">
    <property type="entry name" value="IQ"/>
    <property type="match status" value="1"/>
</dbReference>
<keyword evidence="13" id="KW-1185">Reference proteome</keyword>
<evidence type="ECO:0000256" key="4">
    <source>
        <dbReference type="ARBA" id="ARBA00022490"/>
    </source>
</evidence>
<feature type="region of interest" description="Disordered" evidence="11">
    <location>
        <begin position="674"/>
        <end position="698"/>
    </location>
</feature>
<dbReference type="Pfam" id="PF00612">
    <property type="entry name" value="IQ"/>
    <property type="match status" value="1"/>
</dbReference>
<comment type="caution">
    <text evidence="12">The sequence shown here is derived from an EMBL/GenBank/DDBJ whole genome shotgun (WGS) entry which is preliminary data.</text>
</comment>
<keyword evidence="8" id="KW-0966">Cell projection</keyword>
<sequence length="698" mass="81277">MDDSVLEPVDAIHLATVLEDCVDQLAILGRIMPHTYELRKGAANIVRDDIAQLVEGQKQLEEKFLKTVNRKSELQSATNDFSKVRAAHHDVNRVGGDLKNSTYAFARSLRQNPLTGDNISKIQEDRAFLELVISTTMAELAQNRTFSILQRTVEDVRQHKASLRKTIQQEEDGRKRIKQLVKHLAEIKAVKESELQKRSEMISHLKDQLQEMKAKSSMEGKYIKKCADVAVAQTQKRCMLSEKELKDEIERLQSKIDDENRTNSEIESYLRSHREDLSRKLEYWIDKFEKDKDAKQYELDVLKATKAKDLERLQNLSKKYNEYEQVVLEDRIEKEMLRRKQKQDSVQLRACIKMDDSVLEPVDAIHLATVLEDCVDQLAVLGRIMPHTYELRKDAADIVRDDIAQLVEGQKQLEEKFLKTVNRKSELQSATNDFQRAFLELVISTTMAELAQNRTFSILQRTVEDARQHKASLQKTIQQEEDGRKRIKQLVKQIADIKVEKETELQKRNEMISHLKDQLQEMKAKSNMEGKYIKKCADVAVAQTQKRCMLSEKELKDEIERLQSKIDEENRASSEIESFLRSHSEDLSRKLEYWIDKFEKDKDAKQHELDVLKATKAKDLERLQDLSKQYKEYEQVVLEDRIEKERLRRKQEQEAVELRACIKIQAWWRGGMVRKGLGPYSQKKKKGKGGKKGKNGKK</sequence>
<comment type="subcellular location">
    <subcellularLocation>
        <location evidence="1">Cytoplasm</location>
        <location evidence="1">Cytoskeleton</location>
        <location evidence="1">Flagellum axoneme</location>
    </subcellularLocation>
</comment>
<dbReference type="CDD" id="cd23766">
    <property type="entry name" value="IQCG"/>
    <property type="match status" value="1"/>
</dbReference>
<dbReference type="GO" id="GO:0031514">
    <property type="term" value="C:motile cilium"/>
    <property type="evidence" value="ECO:0007669"/>
    <property type="project" value="TreeGrafter"/>
</dbReference>
<evidence type="ECO:0000256" key="5">
    <source>
        <dbReference type="ARBA" id="ARBA00022846"/>
    </source>
</evidence>
<dbReference type="GO" id="GO:0005737">
    <property type="term" value="C:cytoplasm"/>
    <property type="evidence" value="ECO:0007669"/>
    <property type="project" value="TreeGrafter"/>
</dbReference>
<gene>
    <name evidence="12" type="ORF">C0Q70_21467</name>
</gene>
<dbReference type="InterPro" id="IPR000048">
    <property type="entry name" value="IQ_motif_EF-hand-BS"/>
</dbReference>
<protein>
    <recommendedName>
        <fullName evidence="3">Dynein regulatory complex protein 9</fullName>
    </recommendedName>
    <alternativeName>
        <fullName evidence="9">IQ domain-containing protein G</fullName>
    </alternativeName>
</protein>
<comment type="similarity">
    <text evidence="2">Belongs to the DRC9 family.</text>
</comment>
<dbReference type="PANTHER" id="PTHR14871:SF1">
    <property type="entry name" value="DYNEIN REGULATORY COMPLEX PROTEIN 9"/>
    <property type="match status" value="1"/>
</dbReference>
<dbReference type="PANTHER" id="PTHR14871">
    <property type="entry name" value="DYNEIN REGULATORY COMPLEX PROTEIN 9"/>
    <property type="match status" value="1"/>
</dbReference>
<feature type="coiled-coil region" evidence="10">
    <location>
        <begin position="299"/>
        <end position="333"/>
    </location>
</feature>
<evidence type="ECO:0000313" key="12">
    <source>
        <dbReference type="EMBL" id="PVD18908.1"/>
    </source>
</evidence>
<feature type="coiled-coil region" evidence="10">
    <location>
        <begin position="242"/>
        <end position="269"/>
    </location>
</feature>
<keyword evidence="5" id="KW-0282">Flagellum</keyword>
<evidence type="ECO:0000256" key="8">
    <source>
        <dbReference type="ARBA" id="ARBA00023273"/>
    </source>
</evidence>
<dbReference type="AlphaFoldDB" id="A0A2T7NCL3"/>
<evidence type="ECO:0000313" key="13">
    <source>
        <dbReference type="Proteomes" id="UP000245119"/>
    </source>
</evidence>
<evidence type="ECO:0000256" key="9">
    <source>
        <dbReference type="ARBA" id="ARBA00032183"/>
    </source>
</evidence>
<dbReference type="STRING" id="400727.A0A2T7NCL3"/>
<accession>A0A2T7NCL3</accession>
<evidence type="ECO:0000256" key="6">
    <source>
        <dbReference type="ARBA" id="ARBA00023069"/>
    </source>
</evidence>
<feature type="compositionally biased region" description="Basic residues" evidence="11">
    <location>
        <begin position="682"/>
        <end position="698"/>
    </location>
</feature>
<evidence type="ECO:0000256" key="1">
    <source>
        <dbReference type="ARBA" id="ARBA00004611"/>
    </source>
</evidence>
<feature type="coiled-coil region" evidence="10">
    <location>
        <begin position="463"/>
        <end position="525"/>
    </location>
</feature>
<dbReference type="OrthoDB" id="10254713at2759"/>
<feature type="coiled-coil region" evidence="10">
    <location>
        <begin position="552"/>
        <end position="650"/>
    </location>
</feature>
<dbReference type="GO" id="GO:0044782">
    <property type="term" value="P:cilium organization"/>
    <property type="evidence" value="ECO:0007669"/>
    <property type="project" value="TreeGrafter"/>
</dbReference>
<keyword evidence="10" id="KW-0175">Coiled coil</keyword>
<name>A0A2T7NCL3_POMCA</name>
<evidence type="ECO:0000256" key="2">
    <source>
        <dbReference type="ARBA" id="ARBA00008222"/>
    </source>
</evidence>
<evidence type="ECO:0000256" key="7">
    <source>
        <dbReference type="ARBA" id="ARBA00023212"/>
    </source>
</evidence>
<proteinExistence type="inferred from homology"/>
<evidence type="ECO:0000256" key="11">
    <source>
        <dbReference type="SAM" id="MobiDB-lite"/>
    </source>
</evidence>
<reference evidence="12 13" key="1">
    <citation type="submission" date="2018-04" db="EMBL/GenBank/DDBJ databases">
        <title>The genome of golden apple snail Pomacea canaliculata provides insight into stress tolerance and invasive adaptation.</title>
        <authorList>
            <person name="Liu C."/>
            <person name="Liu B."/>
            <person name="Ren Y."/>
            <person name="Zhang Y."/>
            <person name="Wang H."/>
            <person name="Li S."/>
            <person name="Jiang F."/>
            <person name="Yin L."/>
            <person name="Zhang G."/>
            <person name="Qian W."/>
            <person name="Fan W."/>
        </authorList>
    </citation>
    <scope>NUCLEOTIDE SEQUENCE [LARGE SCALE GENOMIC DNA]</scope>
    <source>
        <strain evidence="12">SZHN2017</strain>
        <tissue evidence="12">Muscle</tissue>
    </source>
</reference>
<keyword evidence="4" id="KW-0963">Cytoplasm</keyword>